<name>A0ABT5QRH3_9GAMM</name>
<evidence type="ECO:0000313" key="2">
    <source>
        <dbReference type="EMBL" id="MDD1783575.1"/>
    </source>
</evidence>
<proteinExistence type="predicted"/>
<reference evidence="2" key="1">
    <citation type="submission" date="2021-12" db="EMBL/GenBank/DDBJ databases">
        <title>Enterovibrio ZSDZ35 sp. nov. and Enterovibrio ZSDZ42 sp. nov., isolated from coastal seawater in Qingdao.</title>
        <authorList>
            <person name="Zhang P."/>
        </authorList>
    </citation>
    <scope>NUCLEOTIDE SEQUENCE</scope>
    <source>
        <strain evidence="2">ZSDZ35</strain>
    </source>
</reference>
<sequence>MKLFASVFIVVAVALLTLVALLHTQYGLTMVKHTISTFSSYTLTAEKLHYDITQPFSLTFDAPSLRHAQRESAQKDFQADSVSITLAPLSSLLGDYTLNSLVIKGADFTDRVHDALPTTLAIKHVALDSINYSGPSMSFKDAAIQLTDWTNSTASWGDWRGQFLFSSASVEVDGLPVSNVLLDSERAKDGWEIWGISFNSSWGNITGSATLSDSHQWLFHQLTLSDARLEYSESLNRIIKQGKDFAKDNEVAIRRFDLLDISASFDNVTIEHLNASIQDLALKQGELLLPDTNALISFNASLLRYKDWVMTDILSDVALNDNNLDVNAFSTKIDDNGFFSFSGSLNASSLLVDNLVVAGLNLDAEDPIFQSSLSILQSLDDIQLNNVTVKHTQLQHLDKQFPLQAIGLNLRGQDIILKQAGHPGLWQGKLSASAASASINRIPISSPYFSMTSDAGKWQIDPISLSFLQGQLSAKAQIDLSRPSLPWQFTASGLSIPNDLYTRWLGLPLNINGEHDIEMTLSGLADNEDSFAYSLSGELTATPHRLWLHSEEGQSLSQSVLSALHHHSDTQQKNQRPLATGVITLNADRGRISLPAVPIKENTQRLRLSGNWDLVSGDADLRLSK</sequence>
<dbReference type="PANTHER" id="PTHR30441">
    <property type="entry name" value="DUF748 DOMAIN-CONTAINING PROTEIN"/>
    <property type="match status" value="1"/>
</dbReference>
<comment type="caution">
    <text evidence="2">The sequence shown here is derived from an EMBL/GenBank/DDBJ whole genome shotgun (WGS) entry which is preliminary data.</text>
</comment>
<organism evidence="2 3">
    <name type="scientific">Enterovibrio qingdaonensis</name>
    <dbReference type="NCBI Taxonomy" id="2899818"/>
    <lineage>
        <taxon>Bacteria</taxon>
        <taxon>Pseudomonadati</taxon>
        <taxon>Pseudomonadota</taxon>
        <taxon>Gammaproteobacteria</taxon>
        <taxon>Vibrionales</taxon>
        <taxon>Vibrionaceae</taxon>
        <taxon>Enterovibrio</taxon>
    </lineage>
</organism>
<evidence type="ECO:0000259" key="1">
    <source>
        <dbReference type="Pfam" id="PF05170"/>
    </source>
</evidence>
<dbReference type="RefSeq" id="WP_274144533.1">
    <property type="nucleotide sequence ID" value="NZ_JAJUBB010000020.1"/>
</dbReference>
<dbReference type="InterPro" id="IPR052894">
    <property type="entry name" value="AsmA-related"/>
</dbReference>
<dbReference type="PANTHER" id="PTHR30441:SF8">
    <property type="entry name" value="DUF748 DOMAIN-CONTAINING PROTEIN"/>
    <property type="match status" value="1"/>
</dbReference>
<keyword evidence="3" id="KW-1185">Reference proteome</keyword>
<evidence type="ECO:0000313" key="3">
    <source>
        <dbReference type="Proteomes" id="UP001149821"/>
    </source>
</evidence>
<dbReference type="Proteomes" id="UP001149821">
    <property type="component" value="Unassembled WGS sequence"/>
</dbReference>
<accession>A0ABT5QRH3</accession>
<dbReference type="EMBL" id="JAJUBB010000020">
    <property type="protein sequence ID" value="MDD1783575.1"/>
    <property type="molecule type" value="Genomic_DNA"/>
</dbReference>
<protein>
    <submittedName>
        <fullName evidence="2">AsmA family protein</fullName>
    </submittedName>
</protein>
<dbReference type="InterPro" id="IPR007844">
    <property type="entry name" value="AsmA"/>
</dbReference>
<gene>
    <name evidence="2" type="ORF">LRP49_20580</name>
</gene>
<feature type="domain" description="AsmA" evidence="1">
    <location>
        <begin position="202"/>
        <end position="539"/>
    </location>
</feature>
<dbReference type="Pfam" id="PF05170">
    <property type="entry name" value="AsmA"/>
    <property type="match status" value="1"/>
</dbReference>